<keyword evidence="4" id="KW-0540">Nuclease</keyword>
<dbReference type="SUPFAM" id="SSF82771">
    <property type="entry name" value="GIY-YIG endonuclease"/>
    <property type="match status" value="1"/>
</dbReference>
<comment type="similarity">
    <text evidence="1">Belongs to the UPF0213 family.</text>
</comment>
<dbReference type="EMBL" id="JACHOT010000001">
    <property type="protein sequence ID" value="MBB4649733.1"/>
    <property type="molecule type" value="Genomic_DNA"/>
</dbReference>
<comment type="caution">
    <text evidence="4">The sequence shown here is derived from an EMBL/GenBank/DDBJ whole genome shotgun (WGS) entry which is preliminary data.</text>
</comment>
<dbReference type="PANTHER" id="PTHR34477:SF5">
    <property type="entry name" value="BSL5627 PROTEIN"/>
    <property type="match status" value="1"/>
</dbReference>
<evidence type="ECO:0000259" key="3">
    <source>
        <dbReference type="PROSITE" id="PS50164"/>
    </source>
</evidence>
<accession>A0ABR6KYX3</accession>
<organism evidence="4 5">
    <name type="scientific">Aminobacter niigataensis</name>
    <dbReference type="NCBI Taxonomy" id="83265"/>
    <lineage>
        <taxon>Bacteria</taxon>
        <taxon>Pseudomonadati</taxon>
        <taxon>Pseudomonadota</taxon>
        <taxon>Alphaproteobacteria</taxon>
        <taxon>Hyphomicrobiales</taxon>
        <taxon>Phyllobacteriaceae</taxon>
        <taxon>Aminobacter</taxon>
    </lineage>
</organism>
<dbReference type="PROSITE" id="PS50164">
    <property type="entry name" value="GIY_YIG"/>
    <property type="match status" value="1"/>
</dbReference>
<reference evidence="4 5" key="1">
    <citation type="submission" date="2020-08" db="EMBL/GenBank/DDBJ databases">
        <title>Genomic Encyclopedia of Type Strains, Phase IV (KMG-IV): sequencing the most valuable type-strain genomes for metagenomic binning, comparative biology and taxonomic classification.</title>
        <authorList>
            <person name="Goeker M."/>
        </authorList>
    </citation>
    <scope>NUCLEOTIDE SEQUENCE [LARGE SCALE GENOMIC DNA]</scope>
    <source>
        <strain evidence="4 5">DSM 7050</strain>
    </source>
</reference>
<evidence type="ECO:0000256" key="1">
    <source>
        <dbReference type="ARBA" id="ARBA00007435"/>
    </source>
</evidence>
<feature type="domain" description="GIY-YIG" evidence="3">
    <location>
        <begin position="1"/>
        <end position="72"/>
    </location>
</feature>
<evidence type="ECO:0000313" key="4">
    <source>
        <dbReference type="EMBL" id="MBB4649733.1"/>
    </source>
</evidence>
<dbReference type="PANTHER" id="PTHR34477">
    <property type="entry name" value="UPF0213 PROTEIN YHBQ"/>
    <property type="match status" value="1"/>
</dbReference>
<gene>
    <name evidence="4" type="ORF">GGQ99_001455</name>
</gene>
<dbReference type="RefSeq" id="WP_183261672.1">
    <property type="nucleotide sequence ID" value="NZ_BAAAVZ010000003.1"/>
</dbReference>
<name>A0ABR6KYX3_9HYPH</name>
<dbReference type="Pfam" id="PF01541">
    <property type="entry name" value="GIY-YIG"/>
    <property type="match status" value="1"/>
</dbReference>
<evidence type="ECO:0000313" key="5">
    <source>
        <dbReference type="Proteomes" id="UP000539538"/>
    </source>
</evidence>
<dbReference type="InterPro" id="IPR035901">
    <property type="entry name" value="GIY-YIG_endonuc_sf"/>
</dbReference>
<keyword evidence="4" id="KW-0255">Endonuclease</keyword>
<dbReference type="Proteomes" id="UP000539538">
    <property type="component" value="Unassembled WGS sequence"/>
</dbReference>
<keyword evidence="4" id="KW-0378">Hydrolase</keyword>
<dbReference type="InterPro" id="IPR000305">
    <property type="entry name" value="GIY-YIG_endonuc"/>
</dbReference>
<feature type="compositionally biased region" description="Low complexity" evidence="2">
    <location>
        <begin position="52"/>
        <end position="64"/>
    </location>
</feature>
<dbReference type="Gene3D" id="3.40.1440.10">
    <property type="entry name" value="GIY-YIG endonuclease"/>
    <property type="match status" value="1"/>
</dbReference>
<protein>
    <submittedName>
        <fullName evidence="4">GIY-YIG superfamily endonuclease</fullName>
    </submittedName>
</protein>
<feature type="region of interest" description="Disordered" evidence="2">
    <location>
        <begin position="52"/>
        <end position="72"/>
    </location>
</feature>
<proteinExistence type="inferred from homology"/>
<sequence length="72" mass="7934">MTASQKDGTIYIGVTNDLARRLPEHKSGEGTGFTARYGVHRLVWYEEHIDIRASSSASSRGSESLPAQLLKE</sequence>
<dbReference type="InterPro" id="IPR050190">
    <property type="entry name" value="UPF0213_domain"/>
</dbReference>
<keyword evidence="5" id="KW-1185">Reference proteome</keyword>
<dbReference type="GO" id="GO:0004519">
    <property type="term" value="F:endonuclease activity"/>
    <property type="evidence" value="ECO:0007669"/>
    <property type="project" value="UniProtKB-KW"/>
</dbReference>
<evidence type="ECO:0000256" key="2">
    <source>
        <dbReference type="SAM" id="MobiDB-lite"/>
    </source>
</evidence>